<dbReference type="GO" id="GO:0006094">
    <property type="term" value="P:gluconeogenesis"/>
    <property type="evidence" value="ECO:0007669"/>
    <property type="project" value="InterPro"/>
</dbReference>
<evidence type="ECO:0000313" key="1">
    <source>
        <dbReference type="EMBL" id="GAF87513.1"/>
    </source>
</evidence>
<organism evidence="1">
    <name type="scientific">marine sediment metagenome</name>
    <dbReference type="NCBI Taxonomy" id="412755"/>
    <lineage>
        <taxon>unclassified sequences</taxon>
        <taxon>metagenomes</taxon>
        <taxon>ecological metagenomes</taxon>
    </lineage>
</organism>
<sequence>DYRRHGAIVENAMIYPSGTFDLCDDRFTPNSRASYPLTYLSNIKASSRGRHPKTILFLTADANGVLPPIAKLTREQAMLWFLMGYTSKLAGTETGIIEPKTTFSRFFGEPFMPRNPDVYARMLGEKLDQHGTQVYLMNTGWSGGPYGESDRMDITLTREMVHAALSGKLADVEYIEDATFHVLVPQTCPGVRSEILNPRNTWKDKAAYNKRATKLAAEFGAHFDKAYGNKGIDPVVAAQCPGK</sequence>
<comment type="caution">
    <text evidence="1">The sequence shown here is derived from an EMBL/GenBank/DDBJ whole genome shotgun (WGS) entry which is preliminary data.</text>
</comment>
<dbReference type="GO" id="GO:0005829">
    <property type="term" value="C:cytosol"/>
    <property type="evidence" value="ECO:0007669"/>
    <property type="project" value="TreeGrafter"/>
</dbReference>
<dbReference type="AlphaFoldDB" id="X0T233"/>
<dbReference type="InterPro" id="IPR001272">
    <property type="entry name" value="PEP_carboxykinase_ATP"/>
</dbReference>
<name>X0T233_9ZZZZ</name>
<accession>X0T233</accession>
<proteinExistence type="predicted"/>
<dbReference type="InterPro" id="IPR013035">
    <property type="entry name" value="PEP_carboxykinase_C"/>
</dbReference>
<feature type="non-terminal residue" evidence="1">
    <location>
        <position position="1"/>
    </location>
</feature>
<dbReference type="Gene3D" id="2.170.8.10">
    <property type="entry name" value="Phosphoenolpyruvate Carboxykinase, domain 2"/>
    <property type="match status" value="1"/>
</dbReference>
<dbReference type="PANTHER" id="PTHR30031">
    <property type="entry name" value="PHOSPHOENOLPYRUVATE CARBOXYKINASE ATP"/>
    <property type="match status" value="1"/>
</dbReference>
<dbReference type="Gene3D" id="3.90.228.20">
    <property type="match status" value="1"/>
</dbReference>
<evidence type="ECO:0008006" key="2">
    <source>
        <dbReference type="Google" id="ProtNLM"/>
    </source>
</evidence>
<dbReference type="SUPFAM" id="SSF53795">
    <property type="entry name" value="PEP carboxykinase-like"/>
    <property type="match status" value="1"/>
</dbReference>
<dbReference type="GO" id="GO:0004612">
    <property type="term" value="F:phosphoenolpyruvate carboxykinase (ATP) activity"/>
    <property type="evidence" value="ECO:0007669"/>
    <property type="project" value="InterPro"/>
</dbReference>
<reference evidence="1" key="1">
    <citation type="journal article" date="2014" name="Front. Microbiol.">
        <title>High frequency of phylogenetically diverse reductive dehalogenase-homologous genes in deep subseafloor sedimentary metagenomes.</title>
        <authorList>
            <person name="Kawai M."/>
            <person name="Futagami T."/>
            <person name="Toyoda A."/>
            <person name="Takaki Y."/>
            <person name="Nishi S."/>
            <person name="Hori S."/>
            <person name="Arai W."/>
            <person name="Tsubouchi T."/>
            <person name="Morono Y."/>
            <person name="Uchiyama I."/>
            <person name="Ito T."/>
            <person name="Fujiyama A."/>
            <person name="Inagaki F."/>
            <person name="Takami H."/>
        </authorList>
    </citation>
    <scope>NUCLEOTIDE SEQUENCE</scope>
    <source>
        <strain evidence="1">Expedition CK06-06</strain>
    </source>
</reference>
<protein>
    <recommendedName>
        <fullName evidence="2">Phosphoenolpyruvate carboxykinase (ATP)</fullName>
    </recommendedName>
</protein>
<dbReference type="Pfam" id="PF01293">
    <property type="entry name" value="PEPCK_ATP"/>
    <property type="match status" value="1"/>
</dbReference>
<dbReference type="GO" id="GO:0005524">
    <property type="term" value="F:ATP binding"/>
    <property type="evidence" value="ECO:0007669"/>
    <property type="project" value="InterPro"/>
</dbReference>
<dbReference type="EMBL" id="BARS01017794">
    <property type="protein sequence ID" value="GAF87513.1"/>
    <property type="molecule type" value="Genomic_DNA"/>
</dbReference>
<dbReference type="PANTHER" id="PTHR30031:SF0">
    <property type="entry name" value="PHOSPHOENOLPYRUVATE CARBOXYKINASE (ATP)"/>
    <property type="match status" value="1"/>
</dbReference>
<gene>
    <name evidence="1" type="ORF">S01H1_29055</name>
</gene>